<dbReference type="Gene3D" id="2.40.128.20">
    <property type="match status" value="1"/>
</dbReference>
<protein>
    <submittedName>
        <fullName evidence="1">Putative salivary lipocalin</fullName>
    </submittedName>
</protein>
<proteinExistence type="evidence at transcript level"/>
<dbReference type="EMBL" id="GACK01002443">
    <property type="protein sequence ID" value="JAA62591.1"/>
    <property type="molecule type" value="mRNA"/>
</dbReference>
<evidence type="ECO:0000313" key="1">
    <source>
        <dbReference type="EMBL" id="JAA62591.1"/>
    </source>
</evidence>
<reference evidence="1" key="2">
    <citation type="journal article" date="2015" name="J. Proteomics">
        <title>Sexual differences in the sialomes of the zebra tick, Rhipicephalus pulchellus.</title>
        <authorList>
            <person name="Tan A.W."/>
            <person name="Francischetti I.M."/>
            <person name="Slovak M."/>
            <person name="Kini R.M."/>
            <person name="Ribeiro J.M."/>
        </authorList>
    </citation>
    <scope>NUCLEOTIDE SEQUENCE</scope>
    <source>
        <tissue evidence="1">Salivary gland</tissue>
    </source>
</reference>
<dbReference type="AlphaFoldDB" id="L7MEG9"/>
<feature type="non-terminal residue" evidence="1">
    <location>
        <position position="1"/>
    </location>
</feature>
<dbReference type="InterPro" id="IPR012674">
    <property type="entry name" value="Calycin"/>
</dbReference>
<accession>L7MEG9</accession>
<reference evidence="1" key="1">
    <citation type="submission" date="2012-11" db="EMBL/GenBank/DDBJ databases">
        <authorList>
            <person name="Lucero-Rivera Y.E."/>
            <person name="Tovar-Ramirez D."/>
        </authorList>
    </citation>
    <scope>NUCLEOTIDE SEQUENCE</scope>
    <source>
        <tissue evidence="1">Salivary gland</tissue>
    </source>
</reference>
<organism evidence="1">
    <name type="scientific">Rhipicephalus pulchellus</name>
    <name type="common">Yellow backed tick</name>
    <name type="synonym">Dermacentor pulchellus</name>
    <dbReference type="NCBI Taxonomy" id="72859"/>
    <lineage>
        <taxon>Eukaryota</taxon>
        <taxon>Metazoa</taxon>
        <taxon>Ecdysozoa</taxon>
        <taxon>Arthropoda</taxon>
        <taxon>Chelicerata</taxon>
        <taxon>Arachnida</taxon>
        <taxon>Acari</taxon>
        <taxon>Parasitiformes</taxon>
        <taxon>Ixodida</taxon>
        <taxon>Ixodoidea</taxon>
        <taxon>Ixodidae</taxon>
        <taxon>Rhipicephalinae</taxon>
        <taxon>Rhipicephalus</taxon>
        <taxon>Rhipicephalus</taxon>
    </lineage>
</organism>
<name>L7MEG9_RHIPC</name>
<sequence>LTYTVKDNDSATANQLIAVSYILLIIKQHSQRLTSFVYRHSFSNIGSMDILVLASTLQIFTGVIFASPENPREGSPTGSFLDVLDTTEKVWLYRRTYTIDDHKCLYLLKTSSMTNTTYEFNQVYWNKTSMISKKFTGKLSLWPQASQGDTLTVPGQSEEGNDVEYILVQELKDKHCFTMQFNFTGEGKITA</sequence>